<dbReference type="RefSeq" id="WP_091295447.1">
    <property type="nucleotide sequence ID" value="NZ_FNON01000008.1"/>
</dbReference>
<feature type="domain" description="Methyltransferase type 11" evidence="1">
    <location>
        <begin position="68"/>
        <end position="158"/>
    </location>
</feature>
<dbReference type="InterPro" id="IPR029063">
    <property type="entry name" value="SAM-dependent_MTases_sf"/>
</dbReference>
<gene>
    <name evidence="2" type="ORF">SAMN05421504_108139</name>
</gene>
<name>A0A1H3PC78_9PSEU</name>
<dbReference type="Proteomes" id="UP000199515">
    <property type="component" value="Unassembled WGS sequence"/>
</dbReference>
<accession>A0A1H3PC78</accession>
<keyword evidence="2" id="KW-0489">Methyltransferase</keyword>
<dbReference type="CDD" id="cd02440">
    <property type="entry name" value="AdoMet_MTases"/>
    <property type="match status" value="1"/>
</dbReference>
<sequence>MTLSTVSGLDAAAVRAHPLCGPAEFMPARYRGPHRLGHLGWLDFTSRLERGEETSLVCSATAANERVLDVGGGTGELTRAVAVQLGHCTTVEPHSERVAALNEYAEAGGTGTIEILPGRAESLPFTDGTFDAVIATWILPYVDDLERAVREMARVCDPRHPAAKIVLIGGAPDNELVSILNQACVPLAGEPHDHQGHLLAVAAGILAGEGFGDFTLYRTEASLRFPEPDPEARVHAAAETLVNFWFEGHPAGAELRRAVKPVIRRHFERRPHAIGDQGTVLVARPRKR</sequence>
<dbReference type="Gene3D" id="3.40.50.150">
    <property type="entry name" value="Vaccinia Virus protein VP39"/>
    <property type="match status" value="1"/>
</dbReference>
<evidence type="ECO:0000313" key="2">
    <source>
        <dbReference type="EMBL" id="SDY98668.1"/>
    </source>
</evidence>
<evidence type="ECO:0000313" key="3">
    <source>
        <dbReference type="Proteomes" id="UP000199515"/>
    </source>
</evidence>
<dbReference type="AlphaFoldDB" id="A0A1H3PC78"/>
<dbReference type="EMBL" id="FNON01000008">
    <property type="protein sequence ID" value="SDY98668.1"/>
    <property type="molecule type" value="Genomic_DNA"/>
</dbReference>
<dbReference type="OrthoDB" id="9795634at2"/>
<dbReference type="GO" id="GO:0008757">
    <property type="term" value="F:S-adenosylmethionine-dependent methyltransferase activity"/>
    <property type="evidence" value="ECO:0007669"/>
    <property type="project" value="InterPro"/>
</dbReference>
<organism evidence="2 3">
    <name type="scientific">Amycolatopsis xylanica</name>
    <dbReference type="NCBI Taxonomy" id="589385"/>
    <lineage>
        <taxon>Bacteria</taxon>
        <taxon>Bacillati</taxon>
        <taxon>Actinomycetota</taxon>
        <taxon>Actinomycetes</taxon>
        <taxon>Pseudonocardiales</taxon>
        <taxon>Pseudonocardiaceae</taxon>
        <taxon>Amycolatopsis</taxon>
    </lineage>
</organism>
<dbReference type="SUPFAM" id="SSF53335">
    <property type="entry name" value="S-adenosyl-L-methionine-dependent methyltransferases"/>
    <property type="match status" value="1"/>
</dbReference>
<dbReference type="InterPro" id="IPR013216">
    <property type="entry name" value="Methyltransf_11"/>
</dbReference>
<evidence type="ECO:0000259" key="1">
    <source>
        <dbReference type="Pfam" id="PF08241"/>
    </source>
</evidence>
<dbReference type="Pfam" id="PF08241">
    <property type="entry name" value="Methyltransf_11"/>
    <property type="match status" value="1"/>
</dbReference>
<protein>
    <submittedName>
        <fullName evidence="2">Methyltransferase domain-containing protein</fullName>
    </submittedName>
</protein>
<keyword evidence="2" id="KW-0808">Transferase</keyword>
<keyword evidence="3" id="KW-1185">Reference proteome</keyword>
<reference evidence="2 3" key="1">
    <citation type="submission" date="2016-10" db="EMBL/GenBank/DDBJ databases">
        <authorList>
            <person name="de Groot N.N."/>
        </authorList>
    </citation>
    <scope>NUCLEOTIDE SEQUENCE [LARGE SCALE GENOMIC DNA]</scope>
    <source>
        <strain evidence="2 3">CPCC 202699</strain>
    </source>
</reference>
<dbReference type="STRING" id="589385.SAMN05421504_108139"/>
<proteinExistence type="predicted"/>
<dbReference type="GO" id="GO:0032259">
    <property type="term" value="P:methylation"/>
    <property type="evidence" value="ECO:0007669"/>
    <property type="project" value="UniProtKB-KW"/>
</dbReference>